<proteinExistence type="predicted"/>
<reference evidence="3 4" key="1">
    <citation type="submission" date="2023-10" db="EMBL/GenBank/DDBJ databases">
        <title>Glaciecola aquimarina strain GGW-M5 nov., isolated from a coastal seawater.</title>
        <authorList>
            <person name="Bayburt H."/>
            <person name="Kim J.M."/>
            <person name="Choi B.J."/>
            <person name="Jeon C.O."/>
        </authorList>
    </citation>
    <scope>NUCLEOTIDE SEQUENCE [LARGE SCALE GENOMIC DNA]</scope>
    <source>
        <strain evidence="3 4">KCTC 32108</strain>
    </source>
</reference>
<comment type="caution">
    <text evidence="3">The sequence shown here is derived from an EMBL/GenBank/DDBJ whole genome shotgun (WGS) entry which is preliminary data.</text>
</comment>
<protein>
    <submittedName>
        <fullName evidence="3">CBS domain-containing protein</fullName>
    </submittedName>
</protein>
<evidence type="ECO:0000256" key="1">
    <source>
        <dbReference type="PROSITE-ProRule" id="PRU00703"/>
    </source>
</evidence>
<dbReference type="SUPFAM" id="SSF54631">
    <property type="entry name" value="CBS-domain pair"/>
    <property type="match status" value="1"/>
</dbReference>
<gene>
    <name evidence="3" type="ORF">RS130_07775</name>
</gene>
<keyword evidence="4" id="KW-1185">Reference proteome</keyword>
<dbReference type="InterPro" id="IPR046342">
    <property type="entry name" value="CBS_dom_sf"/>
</dbReference>
<dbReference type="EMBL" id="JAWDIO010000002">
    <property type="protein sequence ID" value="MDU0353839.1"/>
    <property type="molecule type" value="Genomic_DNA"/>
</dbReference>
<sequence length="191" mass="20971">MSSYKNLPISHLEGYEINRQSMNTPLELESPAIDIMANFSNNTALMLFDEMSIEQATDLLKNTHMSKALVRNSLEQFVGIVTLADLQSSRVLSTANKLGVPRGDLTIAHLMTPKSECIGLQLQSVMSSTIGDVLATMHEQGTPYLLVIAHTNKEIVGMISAIDIAKSLHMPVQISPKPRNFQEVMAAVAHR</sequence>
<organism evidence="3 4">
    <name type="scientific">Paraglaciecola aquimarina</name>
    <dbReference type="NCBI Taxonomy" id="1235557"/>
    <lineage>
        <taxon>Bacteria</taxon>
        <taxon>Pseudomonadati</taxon>
        <taxon>Pseudomonadota</taxon>
        <taxon>Gammaproteobacteria</taxon>
        <taxon>Alteromonadales</taxon>
        <taxon>Alteromonadaceae</taxon>
        <taxon>Paraglaciecola</taxon>
    </lineage>
</organism>
<dbReference type="PROSITE" id="PS51371">
    <property type="entry name" value="CBS"/>
    <property type="match status" value="1"/>
</dbReference>
<accession>A0ABU3SV15</accession>
<dbReference type="Pfam" id="PF00571">
    <property type="entry name" value="CBS"/>
    <property type="match status" value="1"/>
</dbReference>
<dbReference type="Proteomes" id="UP001247805">
    <property type="component" value="Unassembled WGS sequence"/>
</dbReference>
<evidence type="ECO:0000313" key="3">
    <source>
        <dbReference type="EMBL" id="MDU0353839.1"/>
    </source>
</evidence>
<dbReference type="InterPro" id="IPR000644">
    <property type="entry name" value="CBS_dom"/>
</dbReference>
<dbReference type="Gene3D" id="3.10.580.10">
    <property type="entry name" value="CBS-domain"/>
    <property type="match status" value="1"/>
</dbReference>
<keyword evidence="1" id="KW-0129">CBS domain</keyword>
<name>A0ABU3SV15_9ALTE</name>
<feature type="domain" description="CBS" evidence="2">
    <location>
        <begin position="111"/>
        <end position="174"/>
    </location>
</feature>
<evidence type="ECO:0000259" key="2">
    <source>
        <dbReference type="PROSITE" id="PS51371"/>
    </source>
</evidence>
<evidence type="ECO:0000313" key="4">
    <source>
        <dbReference type="Proteomes" id="UP001247805"/>
    </source>
</evidence>
<dbReference type="RefSeq" id="WP_316025484.1">
    <property type="nucleotide sequence ID" value="NZ_JAWDIO010000002.1"/>
</dbReference>